<dbReference type="Pfam" id="PF13477">
    <property type="entry name" value="Glyco_trans_4_2"/>
    <property type="match status" value="1"/>
</dbReference>
<keyword evidence="4" id="KW-1185">Reference proteome</keyword>
<sequence>MSVSRTSVFSANTSWYLYNFHQGLMQRLMDEGWEVHVVSPSDEHTSKLLAMGIQHHAITLSRRGTNPFVDFASLLQIKRLYRSIAPFVVFNYTPKLNVYSTIAANSLNIPVINNITGLGTSFSSDNLLNRVVRGLLKYSQPKAHHVLFQNEDDRKIFVDGAYVNAKNTSRIPGSGINLDKFRAAEAPNDGVVRFILVARLLNQKGIREYVQAAEAVKRRRDDVEFQLLGIPEPSSPNSISLDEVNAWHAKGFINYLGSSDDVPSIVGNCDCVVLPSYYREGVPRSLLEAAAMAKPIITTDNVGCRETVEDGETGLLCQPQSVASLALAINDIADLSHAQRIAMGDKGRLRMQRYFCVNKVIARYLEVLQEIT</sequence>
<dbReference type="InterPro" id="IPR028098">
    <property type="entry name" value="Glyco_trans_4-like_N"/>
</dbReference>
<gene>
    <name evidence="3" type="ORF">SNR37_002229</name>
</gene>
<dbReference type="PANTHER" id="PTHR12526">
    <property type="entry name" value="GLYCOSYLTRANSFERASE"/>
    <property type="match status" value="1"/>
</dbReference>
<dbReference type="RefSeq" id="WP_329774238.1">
    <property type="nucleotide sequence ID" value="NZ_JAYDYW010000004.1"/>
</dbReference>
<feature type="domain" description="Glycosyltransferase subfamily 4-like N-terminal" evidence="2">
    <location>
        <begin position="9"/>
        <end position="150"/>
    </location>
</feature>
<dbReference type="Gene3D" id="3.40.50.2000">
    <property type="entry name" value="Glycogen Phosphorylase B"/>
    <property type="match status" value="2"/>
</dbReference>
<dbReference type="Pfam" id="PF00534">
    <property type="entry name" value="Glycos_transf_1"/>
    <property type="match status" value="1"/>
</dbReference>
<dbReference type="SUPFAM" id="SSF53756">
    <property type="entry name" value="UDP-Glycosyltransferase/glycogen phosphorylase"/>
    <property type="match status" value="1"/>
</dbReference>
<evidence type="ECO:0000313" key="3">
    <source>
        <dbReference type="EMBL" id="MEE1672819.1"/>
    </source>
</evidence>
<dbReference type="InterPro" id="IPR001296">
    <property type="entry name" value="Glyco_trans_1"/>
</dbReference>
<comment type="caution">
    <text evidence="3">The sequence shown here is derived from an EMBL/GenBank/DDBJ whole genome shotgun (WGS) entry which is preliminary data.</text>
</comment>
<evidence type="ECO:0000259" key="1">
    <source>
        <dbReference type="Pfam" id="PF00534"/>
    </source>
</evidence>
<protein>
    <submittedName>
        <fullName evidence="3">Glycosyltransferase family 4 protein</fullName>
    </submittedName>
</protein>
<reference evidence="4" key="1">
    <citation type="submission" date="2023-07" db="EMBL/GenBank/DDBJ databases">
        <title>Draft genome sequence of Agarivorans aestuarii strain ZMCS4, a CAZymes producing bacteria isolated from the marine brown algae Clodostephus spongiosus.</title>
        <authorList>
            <person name="Lorente B."/>
            <person name="Cabral C."/>
            <person name="Frias J."/>
            <person name="Faria J."/>
            <person name="Toubarro D."/>
        </authorList>
    </citation>
    <scope>NUCLEOTIDE SEQUENCE [LARGE SCALE GENOMIC DNA]</scope>
    <source>
        <strain evidence="4">ZMCS4</strain>
    </source>
</reference>
<proteinExistence type="predicted"/>
<name>A0ABU7G0X2_9ALTE</name>
<dbReference type="CDD" id="cd03808">
    <property type="entry name" value="GT4_CapM-like"/>
    <property type="match status" value="1"/>
</dbReference>
<dbReference type="EMBL" id="JAYDYW010000004">
    <property type="protein sequence ID" value="MEE1672819.1"/>
    <property type="molecule type" value="Genomic_DNA"/>
</dbReference>
<organism evidence="3 4">
    <name type="scientific">Agarivorans aestuarii</name>
    <dbReference type="NCBI Taxonomy" id="1563703"/>
    <lineage>
        <taxon>Bacteria</taxon>
        <taxon>Pseudomonadati</taxon>
        <taxon>Pseudomonadota</taxon>
        <taxon>Gammaproteobacteria</taxon>
        <taxon>Alteromonadales</taxon>
        <taxon>Alteromonadaceae</taxon>
        <taxon>Agarivorans</taxon>
    </lineage>
</organism>
<evidence type="ECO:0000259" key="2">
    <source>
        <dbReference type="Pfam" id="PF13477"/>
    </source>
</evidence>
<feature type="domain" description="Glycosyl transferase family 1" evidence="1">
    <location>
        <begin position="180"/>
        <end position="347"/>
    </location>
</feature>
<accession>A0ABU7G0X2</accession>
<dbReference type="Proteomes" id="UP001310248">
    <property type="component" value="Unassembled WGS sequence"/>
</dbReference>
<evidence type="ECO:0000313" key="4">
    <source>
        <dbReference type="Proteomes" id="UP001310248"/>
    </source>
</evidence>
<reference evidence="3 4" key="2">
    <citation type="submission" date="2023-12" db="EMBL/GenBank/DDBJ databases">
        <authorList>
            <consortium name="Cladostephus spongiosus"/>
            <person name="Lorente B."/>
            <person name="Cabral C."/>
            <person name="Frias J."/>
            <person name="Faria J."/>
            <person name="Toubarro D."/>
        </authorList>
    </citation>
    <scope>NUCLEOTIDE SEQUENCE [LARGE SCALE GENOMIC DNA]</scope>
    <source>
        <strain evidence="3 4">ZMCS4</strain>
    </source>
</reference>
<dbReference type="PANTHER" id="PTHR12526:SF638">
    <property type="entry name" value="SPORE COAT PROTEIN SA"/>
    <property type="match status" value="1"/>
</dbReference>